<dbReference type="Proteomes" id="UP000501812">
    <property type="component" value="Chromosome"/>
</dbReference>
<dbReference type="KEGG" id="luo:HHL09_09880"/>
<keyword evidence="1" id="KW-0472">Membrane</keyword>
<keyword evidence="1" id="KW-1133">Transmembrane helix</keyword>
<proteinExistence type="predicted"/>
<keyword evidence="3" id="KW-1185">Reference proteome</keyword>
<sequence>MKIDFADVFASGIGFIFKQIFLLLVAIWAGCTAGAISLIAAEVVASGKLNIDSLAAIVTSPMLLLSIWIIPNILLLGVAAFLFFHTESPLYVNWGVVVGLEAVLVIAGNLGRVADGWLSLSVAWIACVILLGMVGTGLWFLRQWHINRWANELTMLKAENSVRRTQLKETFGTHSVGNDEWSLD</sequence>
<feature type="transmembrane region" description="Helical" evidence="1">
    <location>
        <begin position="61"/>
        <end position="84"/>
    </location>
</feature>
<dbReference type="PROSITE" id="PS51257">
    <property type="entry name" value="PROKAR_LIPOPROTEIN"/>
    <property type="match status" value="1"/>
</dbReference>
<feature type="transmembrane region" description="Helical" evidence="1">
    <location>
        <begin position="117"/>
        <end position="141"/>
    </location>
</feature>
<feature type="transmembrane region" description="Helical" evidence="1">
    <location>
        <begin position="91"/>
        <end position="111"/>
    </location>
</feature>
<feature type="transmembrane region" description="Helical" evidence="1">
    <location>
        <begin position="20"/>
        <end position="41"/>
    </location>
</feature>
<dbReference type="EMBL" id="CP051774">
    <property type="protein sequence ID" value="QJE96079.1"/>
    <property type="molecule type" value="Genomic_DNA"/>
</dbReference>
<dbReference type="AlphaFoldDB" id="A0A858RI31"/>
<dbReference type="RefSeq" id="WP_169454459.1">
    <property type="nucleotide sequence ID" value="NZ_CP051774.1"/>
</dbReference>
<accession>A0A858RI31</accession>
<protein>
    <submittedName>
        <fullName evidence="2">Uncharacterized protein</fullName>
    </submittedName>
</protein>
<name>A0A858RI31_9BACT</name>
<reference evidence="2 3" key="1">
    <citation type="submission" date="2020-04" db="EMBL/GenBank/DDBJ databases">
        <title>Luteolibacter sp. G-1-1-1 isolated from soil.</title>
        <authorList>
            <person name="Dahal R.H."/>
        </authorList>
    </citation>
    <scope>NUCLEOTIDE SEQUENCE [LARGE SCALE GENOMIC DNA]</scope>
    <source>
        <strain evidence="2 3">G-1-1-1</strain>
    </source>
</reference>
<gene>
    <name evidence="2" type="ORF">HHL09_09880</name>
</gene>
<evidence type="ECO:0000313" key="2">
    <source>
        <dbReference type="EMBL" id="QJE96079.1"/>
    </source>
</evidence>
<organism evidence="2 3">
    <name type="scientific">Luteolibacter luteus</name>
    <dbReference type="NCBI Taxonomy" id="2728835"/>
    <lineage>
        <taxon>Bacteria</taxon>
        <taxon>Pseudomonadati</taxon>
        <taxon>Verrucomicrobiota</taxon>
        <taxon>Verrucomicrobiia</taxon>
        <taxon>Verrucomicrobiales</taxon>
        <taxon>Verrucomicrobiaceae</taxon>
        <taxon>Luteolibacter</taxon>
    </lineage>
</organism>
<evidence type="ECO:0000313" key="3">
    <source>
        <dbReference type="Proteomes" id="UP000501812"/>
    </source>
</evidence>
<keyword evidence="1" id="KW-0812">Transmembrane</keyword>
<evidence type="ECO:0000256" key="1">
    <source>
        <dbReference type="SAM" id="Phobius"/>
    </source>
</evidence>